<dbReference type="EMBL" id="JBHSWE010000001">
    <property type="protein sequence ID" value="MFC6673614.1"/>
    <property type="molecule type" value="Genomic_DNA"/>
</dbReference>
<feature type="transmembrane region" description="Helical" evidence="7">
    <location>
        <begin position="211"/>
        <end position="229"/>
    </location>
</feature>
<gene>
    <name evidence="8" type="ORF">ACFQDL_28615</name>
</gene>
<proteinExistence type="inferred from homology"/>
<reference evidence="9" key="1">
    <citation type="journal article" date="2019" name="Int. J. Syst. Evol. Microbiol.">
        <title>The Global Catalogue of Microorganisms (GCM) 10K type strain sequencing project: providing services to taxonomists for standard genome sequencing and annotation.</title>
        <authorList>
            <consortium name="The Broad Institute Genomics Platform"/>
            <consortium name="The Broad Institute Genome Sequencing Center for Infectious Disease"/>
            <person name="Wu L."/>
            <person name="Ma J."/>
        </authorList>
    </citation>
    <scope>NUCLEOTIDE SEQUENCE [LARGE SCALE GENOMIC DNA]</scope>
    <source>
        <strain evidence="9">NBRC 111756</strain>
    </source>
</reference>
<comment type="caution">
    <text evidence="8">The sequence shown here is derived from an EMBL/GenBank/DDBJ whole genome shotgun (WGS) entry which is preliminary data.</text>
</comment>
<feature type="transmembrane region" description="Helical" evidence="7">
    <location>
        <begin position="175"/>
        <end position="199"/>
    </location>
</feature>
<keyword evidence="9" id="KW-1185">Reference proteome</keyword>
<comment type="similarity">
    <text evidence="7">Belongs to the UPF0761 family.</text>
</comment>
<evidence type="ECO:0000313" key="9">
    <source>
        <dbReference type="Proteomes" id="UP001596422"/>
    </source>
</evidence>
<feature type="transmembrane region" description="Helical" evidence="7">
    <location>
        <begin position="140"/>
        <end position="163"/>
    </location>
</feature>
<evidence type="ECO:0000256" key="7">
    <source>
        <dbReference type="HAMAP-Rule" id="MF_00672"/>
    </source>
</evidence>
<dbReference type="PANTHER" id="PTHR30213">
    <property type="entry name" value="INNER MEMBRANE PROTEIN YHJD"/>
    <property type="match status" value="1"/>
</dbReference>
<keyword evidence="4 7" id="KW-0812">Transmembrane</keyword>
<accession>A0ABW2A8G3</accession>
<evidence type="ECO:0000256" key="5">
    <source>
        <dbReference type="ARBA" id="ARBA00022989"/>
    </source>
</evidence>
<evidence type="ECO:0000256" key="4">
    <source>
        <dbReference type="ARBA" id="ARBA00022692"/>
    </source>
</evidence>
<organism evidence="8 9">
    <name type="scientific">Marinobacterium aestuariivivens</name>
    <dbReference type="NCBI Taxonomy" id="1698799"/>
    <lineage>
        <taxon>Bacteria</taxon>
        <taxon>Pseudomonadati</taxon>
        <taxon>Pseudomonadota</taxon>
        <taxon>Gammaproteobacteria</taxon>
        <taxon>Oceanospirillales</taxon>
        <taxon>Oceanospirillaceae</taxon>
        <taxon>Marinobacterium</taxon>
    </lineage>
</organism>
<keyword evidence="6 7" id="KW-0472">Membrane</keyword>
<keyword evidence="5 7" id="KW-1133">Transmembrane helix</keyword>
<feature type="transmembrane region" description="Helical" evidence="7">
    <location>
        <begin position="21"/>
        <end position="47"/>
    </location>
</feature>
<evidence type="ECO:0000313" key="8">
    <source>
        <dbReference type="EMBL" id="MFC6673614.1"/>
    </source>
</evidence>
<dbReference type="InterPro" id="IPR017039">
    <property type="entry name" value="Virul_fac_BrkB"/>
</dbReference>
<sequence length="426" mass="47098">MQKDFTMNPLLQSRPLRFLRYLVEQFIANQGILNASALTYTTLFAVVPLMTVSYSMLAAVPSFQGLGDQVQGWVFENFVPATGAAVQDYLANFTSQARKLTGVGIAFLAVTSIMMMKNIEAAFNRIWRVSKPRKGMSSFLLYWAVLSLGPVLIGLGLVLSSYIATLPLISSATDIVGRTTVLSLLPLLLSTAAFTLLYAAVPNCRVPLRNALIGGLVVALLFETAKRGFALFVTQSPSYQLIYGAFAAVPLFLLWIYISWVIILLGAELTRALSVYQPVRRQREASHLLTVVAVLHRLWQAQREGRSLSDGVLLQEVIGLDQGRWDLYQQLLSDGGIIQRNEQGDFLLCRDLSRYSLLELAATLPWPLPEPSAQEAICPWQRRLDLRLQALSHQRSRQLDVPLQQLFEEDAGTQQPLSAAGKGGDG</sequence>
<feature type="transmembrane region" description="Helical" evidence="7">
    <location>
        <begin position="100"/>
        <end position="119"/>
    </location>
</feature>
<evidence type="ECO:0000256" key="3">
    <source>
        <dbReference type="ARBA" id="ARBA00022519"/>
    </source>
</evidence>
<protein>
    <recommendedName>
        <fullName evidence="7">UPF0761 membrane protein ACFQDL_28615</fullName>
    </recommendedName>
</protein>
<evidence type="ECO:0000256" key="1">
    <source>
        <dbReference type="ARBA" id="ARBA00004651"/>
    </source>
</evidence>
<evidence type="ECO:0000256" key="2">
    <source>
        <dbReference type="ARBA" id="ARBA00022475"/>
    </source>
</evidence>
<dbReference type="HAMAP" id="MF_00672">
    <property type="entry name" value="UPF0761"/>
    <property type="match status" value="1"/>
</dbReference>
<comment type="subcellular location">
    <subcellularLocation>
        <location evidence="1 7">Cell membrane</location>
        <topology evidence="1 7">Multi-pass membrane protein</topology>
    </subcellularLocation>
</comment>
<dbReference type="NCBIfam" id="TIGR00765">
    <property type="entry name" value="yihY_not_rbn"/>
    <property type="match status" value="1"/>
</dbReference>
<dbReference type="Proteomes" id="UP001596422">
    <property type="component" value="Unassembled WGS sequence"/>
</dbReference>
<dbReference type="PANTHER" id="PTHR30213:SF0">
    <property type="entry name" value="UPF0761 MEMBRANE PROTEIN YIHY"/>
    <property type="match status" value="1"/>
</dbReference>
<name>A0ABW2A8G3_9GAMM</name>
<evidence type="ECO:0000256" key="6">
    <source>
        <dbReference type="ARBA" id="ARBA00023136"/>
    </source>
</evidence>
<dbReference type="InterPro" id="IPR023679">
    <property type="entry name" value="UPF0761_bac"/>
</dbReference>
<dbReference type="Pfam" id="PF03631">
    <property type="entry name" value="Virul_fac_BrkB"/>
    <property type="match status" value="1"/>
</dbReference>
<keyword evidence="3" id="KW-0997">Cell inner membrane</keyword>
<keyword evidence="2 7" id="KW-1003">Cell membrane</keyword>
<feature type="transmembrane region" description="Helical" evidence="7">
    <location>
        <begin position="241"/>
        <end position="267"/>
    </location>
</feature>